<dbReference type="Pfam" id="PF00381">
    <property type="entry name" value="PTS-HPr"/>
    <property type="match status" value="1"/>
</dbReference>
<comment type="subcellular location">
    <subcellularLocation>
        <location evidence="2">Cytoplasm</location>
    </subcellularLocation>
</comment>
<accession>A0A2M9HAT2</accession>
<feature type="domain" description="HPr" evidence="6">
    <location>
        <begin position="1"/>
        <end position="95"/>
    </location>
</feature>
<dbReference type="PROSITE" id="PS51350">
    <property type="entry name" value="PTS_HPR_DOM"/>
    <property type="match status" value="1"/>
</dbReference>
<dbReference type="CDD" id="cd00367">
    <property type="entry name" value="PTS-HPr_like"/>
    <property type="match status" value="1"/>
</dbReference>
<dbReference type="NCBIfam" id="TIGR01003">
    <property type="entry name" value="PTS_HPr_family"/>
    <property type="match status" value="1"/>
</dbReference>
<proteinExistence type="predicted"/>
<dbReference type="InterPro" id="IPR050399">
    <property type="entry name" value="HPr"/>
</dbReference>
<dbReference type="InterPro" id="IPR000032">
    <property type="entry name" value="HPr-like"/>
</dbReference>
<dbReference type="SUPFAM" id="SSF55594">
    <property type="entry name" value="HPr-like"/>
    <property type="match status" value="1"/>
</dbReference>
<reference evidence="7 8" key="1">
    <citation type="submission" date="2017-10" db="EMBL/GenBank/DDBJ databases">
        <title>Draft genome sequences of strains TRE 1, TRE 9, TRE H and TRI 7, isolated from tamarins, belonging to four potential novel Bifidobacterium species.</title>
        <authorList>
            <person name="Mattarelli P."/>
            <person name="Modesto M."/>
            <person name="Puglisi E."/>
            <person name="Morelli L."/>
            <person name="Spezio C."/>
            <person name="Bonetti A."/>
            <person name="Sandri C."/>
        </authorList>
    </citation>
    <scope>NUCLEOTIDE SEQUENCE [LARGE SCALE GENOMIC DNA]</scope>
    <source>
        <strain evidence="8">TRE1</strain>
    </source>
</reference>
<dbReference type="Proteomes" id="UP000229095">
    <property type="component" value="Unassembled WGS sequence"/>
</dbReference>
<evidence type="ECO:0000313" key="8">
    <source>
        <dbReference type="Proteomes" id="UP000229095"/>
    </source>
</evidence>
<keyword evidence="5" id="KW-0598">Phosphotransferase system</keyword>
<dbReference type="OrthoDB" id="9809047at2"/>
<dbReference type="PROSITE" id="PS00369">
    <property type="entry name" value="PTS_HPR_HIS"/>
    <property type="match status" value="1"/>
</dbReference>
<dbReference type="PANTHER" id="PTHR33705">
    <property type="entry name" value="PHOSPHOCARRIER PROTEIN HPR"/>
    <property type="match status" value="1"/>
</dbReference>
<protein>
    <recommendedName>
        <fullName evidence="3">Phosphocarrier protein HPr</fullName>
    </recommendedName>
</protein>
<keyword evidence="4" id="KW-0963">Cytoplasm</keyword>
<name>A0A2M9HAT2_9BIFI</name>
<dbReference type="PRINTS" id="PR00107">
    <property type="entry name" value="PHOSPHOCPHPR"/>
</dbReference>
<dbReference type="InterPro" id="IPR035895">
    <property type="entry name" value="HPr-like_sf"/>
</dbReference>
<dbReference type="AlphaFoldDB" id="A0A2M9HAT2"/>
<sequence length="95" mass="9739">MITRTVAIGTPLGLHARPAARFVQAVIDSGLHVTMDHDGREIDAGGILAVMSLNVVGGDVVTLTTDADGRPDADRTAIGTAMDALAAMLASNLDE</sequence>
<organism evidence="7 8">
    <name type="scientific">Bifidobacterium primatium</name>
    <dbReference type="NCBI Taxonomy" id="2045438"/>
    <lineage>
        <taxon>Bacteria</taxon>
        <taxon>Bacillati</taxon>
        <taxon>Actinomycetota</taxon>
        <taxon>Actinomycetes</taxon>
        <taxon>Bifidobacteriales</taxon>
        <taxon>Bifidobacteriaceae</taxon>
        <taxon>Bifidobacterium</taxon>
    </lineage>
</organism>
<evidence type="ECO:0000256" key="1">
    <source>
        <dbReference type="ARBA" id="ARBA00003681"/>
    </source>
</evidence>
<dbReference type="PANTHER" id="PTHR33705:SF2">
    <property type="entry name" value="PHOSPHOCARRIER PROTEIN NPR"/>
    <property type="match status" value="1"/>
</dbReference>
<comment type="function">
    <text evidence="1">General (non sugar-specific) component of the phosphoenolpyruvate-dependent sugar phosphotransferase system (sugar PTS). This major carbohydrate active-transport system catalyzes the phosphorylation of incoming sugar substrates concomitantly with their translocation across the cell membrane. The phosphoryl group from phosphoenolpyruvate (PEP) is transferred to the phosphoryl carrier protein HPr by enzyme I. Phospho-HPr then transfers it to the PTS EIIA domain.</text>
</comment>
<gene>
    <name evidence="7" type="ORF">CS006_01730</name>
</gene>
<evidence type="ECO:0000259" key="6">
    <source>
        <dbReference type="PROSITE" id="PS51350"/>
    </source>
</evidence>
<dbReference type="RefSeq" id="WP_100510053.1">
    <property type="nucleotide sequence ID" value="NZ_PEBI01000001.1"/>
</dbReference>
<dbReference type="Gene3D" id="3.30.1340.10">
    <property type="entry name" value="HPr-like"/>
    <property type="match status" value="1"/>
</dbReference>
<dbReference type="InterPro" id="IPR001020">
    <property type="entry name" value="PTS_HPr_His_P_site"/>
</dbReference>
<comment type="caution">
    <text evidence="7">The sequence shown here is derived from an EMBL/GenBank/DDBJ whole genome shotgun (WGS) entry which is preliminary data.</text>
</comment>
<evidence type="ECO:0000256" key="3">
    <source>
        <dbReference type="ARBA" id="ARBA00020422"/>
    </source>
</evidence>
<evidence type="ECO:0000313" key="7">
    <source>
        <dbReference type="EMBL" id="PJM73907.1"/>
    </source>
</evidence>
<evidence type="ECO:0000256" key="4">
    <source>
        <dbReference type="ARBA" id="ARBA00022490"/>
    </source>
</evidence>
<keyword evidence="8" id="KW-1185">Reference proteome</keyword>
<dbReference type="EMBL" id="PEBI01000001">
    <property type="protein sequence ID" value="PJM73907.1"/>
    <property type="molecule type" value="Genomic_DNA"/>
</dbReference>
<dbReference type="GO" id="GO:0005737">
    <property type="term" value="C:cytoplasm"/>
    <property type="evidence" value="ECO:0007669"/>
    <property type="project" value="UniProtKB-SubCell"/>
</dbReference>
<evidence type="ECO:0000256" key="2">
    <source>
        <dbReference type="ARBA" id="ARBA00004496"/>
    </source>
</evidence>
<dbReference type="GO" id="GO:0009401">
    <property type="term" value="P:phosphoenolpyruvate-dependent sugar phosphotransferase system"/>
    <property type="evidence" value="ECO:0007669"/>
    <property type="project" value="UniProtKB-KW"/>
</dbReference>
<evidence type="ECO:0000256" key="5">
    <source>
        <dbReference type="ARBA" id="ARBA00022683"/>
    </source>
</evidence>